<sequence length="151" mass="17449">MSALHFAIMDKQKSIEKYNKLDRGKLSKVFDKPPKTVEKKNQDKSQKKKPSSKKTNKFTQHLYIQGSKICLELNNKGFREIPEGVFEFPDLNCLFLVNNDIDRLPDSFIYLANLEALVLTGNNIHVINRHIFELPKLQVSNLLSILMVSFQ</sequence>
<dbReference type="SUPFAM" id="SSF52058">
    <property type="entry name" value="L domain-like"/>
    <property type="match status" value="1"/>
</dbReference>
<dbReference type="Pfam" id="PF13855">
    <property type="entry name" value="LRR_8"/>
    <property type="match status" value="1"/>
</dbReference>
<dbReference type="AlphaFoldDB" id="A0A2C9L5K2"/>
<gene>
    <name evidence="2" type="primary">106050381</name>
</gene>
<dbReference type="EnsemblMetazoa" id="BGLB027327-RA">
    <property type="protein sequence ID" value="BGLB027327-PA"/>
    <property type="gene ID" value="BGLB027327"/>
</dbReference>
<organism evidence="2 3">
    <name type="scientific">Biomphalaria glabrata</name>
    <name type="common">Bloodfluke planorb</name>
    <name type="synonym">Freshwater snail</name>
    <dbReference type="NCBI Taxonomy" id="6526"/>
    <lineage>
        <taxon>Eukaryota</taxon>
        <taxon>Metazoa</taxon>
        <taxon>Spiralia</taxon>
        <taxon>Lophotrochozoa</taxon>
        <taxon>Mollusca</taxon>
        <taxon>Gastropoda</taxon>
        <taxon>Heterobranchia</taxon>
        <taxon>Euthyneura</taxon>
        <taxon>Panpulmonata</taxon>
        <taxon>Hygrophila</taxon>
        <taxon>Lymnaeoidea</taxon>
        <taxon>Planorbidae</taxon>
        <taxon>Biomphalaria</taxon>
    </lineage>
</organism>
<feature type="region of interest" description="Disordered" evidence="1">
    <location>
        <begin position="26"/>
        <end position="56"/>
    </location>
</feature>
<dbReference type="Gene3D" id="3.80.10.10">
    <property type="entry name" value="Ribonuclease Inhibitor"/>
    <property type="match status" value="1"/>
</dbReference>
<dbReference type="KEGG" id="bgt:106050381"/>
<evidence type="ECO:0000256" key="1">
    <source>
        <dbReference type="SAM" id="MobiDB-lite"/>
    </source>
</evidence>
<proteinExistence type="predicted"/>
<feature type="compositionally biased region" description="Basic residues" evidence="1">
    <location>
        <begin position="46"/>
        <end position="56"/>
    </location>
</feature>
<protein>
    <submittedName>
        <fullName evidence="2">Uncharacterized protein</fullName>
    </submittedName>
</protein>
<dbReference type="VEuPathDB" id="VectorBase:BGLAX_044493"/>
<dbReference type="Proteomes" id="UP000076420">
    <property type="component" value="Unassembled WGS sequence"/>
</dbReference>
<feature type="compositionally biased region" description="Basic and acidic residues" evidence="1">
    <location>
        <begin position="26"/>
        <end position="45"/>
    </location>
</feature>
<dbReference type="VEuPathDB" id="VectorBase:BGLB027327"/>
<evidence type="ECO:0000313" key="2">
    <source>
        <dbReference type="EnsemblMetazoa" id="BGLB027327-PA"/>
    </source>
</evidence>
<accession>A0A2C9L5K2</accession>
<reference evidence="2" key="1">
    <citation type="submission" date="2020-05" db="UniProtKB">
        <authorList>
            <consortium name="EnsemblMetazoa"/>
        </authorList>
    </citation>
    <scope>IDENTIFICATION</scope>
    <source>
        <strain evidence="2">BB02</strain>
    </source>
</reference>
<evidence type="ECO:0000313" key="3">
    <source>
        <dbReference type="Proteomes" id="UP000076420"/>
    </source>
</evidence>
<name>A0A2C9L5K2_BIOGL</name>
<dbReference type="InterPro" id="IPR001611">
    <property type="entry name" value="Leu-rich_rpt"/>
</dbReference>
<dbReference type="InterPro" id="IPR032675">
    <property type="entry name" value="LRR_dom_sf"/>
</dbReference>